<protein>
    <submittedName>
        <fullName evidence="7">Branched-chain amino acid ABC transporter permease</fullName>
    </submittedName>
</protein>
<evidence type="ECO:0000313" key="7">
    <source>
        <dbReference type="EMBL" id="GHF41561.1"/>
    </source>
</evidence>
<dbReference type="CDD" id="cd06581">
    <property type="entry name" value="TM_PBP1_LivM_like"/>
    <property type="match status" value="1"/>
</dbReference>
<dbReference type="RefSeq" id="WP_145934650.1">
    <property type="nucleotide sequence ID" value="NZ_BNAV01000001.1"/>
</dbReference>
<keyword evidence="4 6" id="KW-1133">Transmembrane helix</keyword>
<dbReference type="Pfam" id="PF02653">
    <property type="entry name" value="BPD_transp_2"/>
    <property type="match status" value="1"/>
</dbReference>
<reference evidence="7" key="1">
    <citation type="journal article" date="2014" name="Int. J. Syst. Evol. Microbiol.">
        <title>Complete genome sequence of Corynebacterium casei LMG S-19264T (=DSM 44701T), isolated from a smear-ripened cheese.</title>
        <authorList>
            <consortium name="US DOE Joint Genome Institute (JGI-PGF)"/>
            <person name="Walter F."/>
            <person name="Albersmeier A."/>
            <person name="Kalinowski J."/>
            <person name="Ruckert C."/>
        </authorList>
    </citation>
    <scope>NUCLEOTIDE SEQUENCE</scope>
    <source>
        <strain evidence="7">CGMCC 4.7679</strain>
    </source>
</reference>
<evidence type="ECO:0000256" key="4">
    <source>
        <dbReference type="ARBA" id="ARBA00022989"/>
    </source>
</evidence>
<gene>
    <name evidence="7" type="ORF">GCM10017566_13780</name>
</gene>
<feature type="transmembrane region" description="Helical" evidence="6">
    <location>
        <begin position="257"/>
        <end position="288"/>
    </location>
</feature>
<comment type="caution">
    <text evidence="7">The sequence shown here is derived from an EMBL/GenBank/DDBJ whole genome shotgun (WGS) entry which is preliminary data.</text>
</comment>
<keyword evidence="3 6" id="KW-0812">Transmembrane</keyword>
<dbReference type="InterPro" id="IPR001851">
    <property type="entry name" value="ABC_transp_permease"/>
</dbReference>
<name>A0A8H9IPT8_9PSEU</name>
<organism evidence="7 8">
    <name type="scientific">Amycolatopsis bartoniae</name>
    <dbReference type="NCBI Taxonomy" id="941986"/>
    <lineage>
        <taxon>Bacteria</taxon>
        <taxon>Bacillati</taxon>
        <taxon>Actinomycetota</taxon>
        <taxon>Actinomycetes</taxon>
        <taxon>Pseudonocardiales</taxon>
        <taxon>Pseudonocardiaceae</taxon>
        <taxon>Amycolatopsis</taxon>
    </lineage>
</organism>
<reference evidence="7" key="2">
    <citation type="submission" date="2020-09" db="EMBL/GenBank/DDBJ databases">
        <authorList>
            <person name="Sun Q."/>
            <person name="Zhou Y."/>
        </authorList>
    </citation>
    <scope>NUCLEOTIDE SEQUENCE</scope>
    <source>
        <strain evidence="7">CGMCC 4.7679</strain>
    </source>
</reference>
<dbReference type="GO" id="GO:0005886">
    <property type="term" value="C:plasma membrane"/>
    <property type="evidence" value="ECO:0007669"/>
    <property type="project" value="UniProtKB-SubCell"/>
</dbReference>
<dbReference type="InterPro" id="IPR043428">
    <property type="entry name" value="LivM-like"/>
</dbReference>
<evidence type="ECO:0000256" key="1">
    <source>
        <dbReference type="ARBA" id="ARBA00004651"/>
    </source>
</evidence>
<evidence type="ECO:0000313" key="8">
    <source>
        <dbReference type="Proteomes" id="UP000658656"/>
    </source>
</evidence>
<dbReference type="EMBL" id="BNAV01000001">
    <property type="protein sequence ID" value="GHF41561.1"/>
    <property type="molecule type" value="Genomic_DNA"/>
</dbReference>
<feature type="transmembrane region" description="Helical" evidence="6">
    <location>
        <begin position="226"/>
        <end position="245"/>
    </location>
</feature>
<feature type="transmembrane region" description="Helical" evidence="6">
    <location>
        <begin position="120"/>
        <end position="138"/>
    </location>
</feature>
<sequence length="374" mass="39000">MAAFTVEEGSRAHRGLRWGSAALAAVVLVVLPLLTGSVGTIETCTQMVCYSVAILGLGLLTGHCGQISLGHSAFVGLGGYTTVILVADHGWPYLATIPVSVVLCLVAGALVGIPALRIRGLYLATVTLAVAALFPVLVDKFPSFTGGPNGKFVPQEMQSPDWFFVDPYTETGPPTDHYYAVLAVAALMFLIARNIVRSRTGRAMHAVRDAPLSAAASGIRVARVKIFAFAVSAAFAGVAGSLLVIQVPAVSDSRFDLYLSIFLLVALIAGGSASITGAVPGAVVFVLLRTQIADWAQSLNLLSGRPDGGQIVGIVSGALLIAFVFLLPGGVSDGLGRLRRRVLEVVPRSPEGWQRHRFAGTAAVPPVQPALREG</sequence>
<feature type="transmembrane region" description="Helical" evidence="6">
    <location>
        <begin position="177"/>
        <end position="196"/>
    </location>
</feature>
<dbReference type="GO" id="GO:0015658">
    <property type="term" value="F:branched-chain amino acid transmembrane transporter activity"/>
    <property type="evidence" value="ECO:0007669"/>
    <property type="project" value="InterPro"/>
</dbReference>
<keyword evidence="8" id="KW-1185">Reference proteome</keyword>
<accession>A0A8H9IPT8</accession>
<dbReference type="Proteomes" id="UP000658656">
    <property type="component" value="Unassembled WGS sequence"/>
</dbReference>
<proteinExistence type="predicted"/>
<evidence type="ECO:0000256" key="3">
    <source>
        <dbReference type="ARBA" id="ARBA00022692"/>
    </source>
</evidence>
<dbReference type="PANTHER" id="PTHR30482:SF20">
    <property type="entry name" value="HIGH-AFFINITY BRANCHED-CHAIN AMINO ACID TRANSPORT SYSTEM PERMEASE PROTEIN LIVM"/>
    <property type="match status" value="1"/>
</dbReference>
<evidence type="ECO:0000256" key="2">
    <source>
        <dbReference type="ARBA" id="ARBA00022475"/>
    </source>
</evidence>
<comment type="subcellular location">
    <subcellularLocation>
        <location evidence="1">Cell membrane</location>
        <topology evidence="1">Multi-pass membrane protein</topology>
    </subcellularLocation>
</comment>
<keyword evidence="5 6" id="KW-0472">Membrane</keyword>
<feature type="transmembrane region" description="Helical" evidence="6">
    <location>
        <begin position="309"/>
        <end position="331"/>
    </location>
</feature>
<evidence type="ECO:0000256" key="6">
    <source>
        <dbReference type="SAM" id="Phobius"/>
    </source>
</evidence>
<dbReference type="AlphaFoldDB" id="A0A8H9IPT8"/>
<evidence type="ECO:0000256" key="5">
    <source>
        <dbReference type="ARBA" id="ARBA00023136"/>
    </source>
</evidence>
<feature type="transmembrane region" description="Helical" evidence="6">
    <location>
        <begin position="21"/>
        <end position="39"/>
    </location>
</feature>
<keyword evidence="2" id="KW-1003">Cell membrane</keyword>
<feature type="transmembrane region" description="Helical" evidence="6">
    <location>
        <begin position="93"/>
        <end position="113"/>
    </location>
</feature>
<dbReference type="PANTHER" id="PTHR30482">
    <property type="entry name" value="HIGH-AFFINITY BRANCHED-CHAIN AMINO ACID TRANSPORT SYSTEM PERMEASE"/>
    <property type="match status" value="1"/>
</dbReference>
<feature type="transmembrane region" description="Helical" evidence="6">
    <location>
        <begin position="45"/>
        <end position="62"/>
    </location>
</feature>
<dbReference type="OrthoDB" id="9814461at2"/>